<sequence>MVTTETITGGDTAPLYAESPNRSWEGDANLEGVEGGCVDVAKQFVFNNPNIKVAFGGGRTFFLTNTTLDPEDGKKYAILRRRDKLDLIKIFFKLAVTVKAPQILNRESTSAINISPSKKTIGLFSPF</sequence>
<reference evidence="4 5" key="1">
    <citation type="submission" date="2022-12" db="EMBL/GenBank/DDBJ databases">
        <title>Chromosome-level genome of Tegillarca granosa.</title>
        <authorList>
            <person name="Kim J."/>
        </authorList>
    </citation>
    <scope>NUCLEOTIDE SEQUENCE [LARGE SCALE GENOMIC DNA]</scope>
    <source>
        <strain evidence="4">Teg-2019</strain>
        <tissue evidence="4">Adductor muscle</tissue>
    </source>
</reference>
<gene>
    <name evidence="4" type="ORF">KUTeg_019384</name>
</gene>
<keyword evidence="5" id="KW-1185">Reference proteome</keyword>
<keyword evidence="2" id="KW-0597">Phosphoprotein</keyword>
<protein>
    <recommendedName>
        <fullName evidence="1">alkaline phosphatase</fullName>
        <ecNumber evidence="1">3.1.3.1</ecNumber>
    </recommendedName>
</protein>
<dbReference type="InterPro" id="IPR001952">
    <property type="entry name" value="Alkaline_phosphatase"/>
</dbReference>
<dbReference type="PANTHER" id="PTHR11596:SF5">
    <property type="entry name" value="ALKALINE PHOSPHATASE"/>
    <property type="match status" value="1"/>
</dbReference>
<accession>A0ABQ9ECD1</accession>
<evidence type="ECO:0000256" key="3">
    <source>
        <dbReference type="SAM" id="MobiDB-lite"/>
    </source>
</evidence>
<evidence type="ECO:0000313" key="4">
    <source>
        <dbReference type="EMBL" id="KAJ8302988.1"/>
    </source>
</evidence>
<dbReference type="Proteomes" id="UP001217089">
    <property type="component" value="Unassembled WGS sequence"/>
</dbReference>
<evidence type="ECO:0000256" key="1">
    <source>
        <dbReference type="ARBA" id="ARBA00012647"/>
    </source>
</evidence>
<name>A0ABQ9ECD1_TEGGR</name>
<dbReference type="PANTHER" id="PTHR11596">
    <property type="entry name" value="ALKALINE PHOSPHATASE"/>
    <property type="match status" value="1"/>
</dbReference>
<feature type="region of interest" description="Disordered" evidence="3">
    <location>
        <begin position="1"/>
        <end position="21"/>
    </location>
</feature>
<dbReference type="Gene3D" id="3.40.720.10">
    <property type="entry name" value="Alkaline Phosphatase, subunit A"/>
    <property type="match status" value="1"/>
</dbReference>
<dbReference type="SUPFAM" id="SSF53649">
    <property type="entry name" value="Alkaline phosphatase-like"/>
    <property type="match status" value="1"/>
</dbReference>
<proteinExistence type="predicted"/>
<comment type="caution">
    <text evidence="4">The sequence shown here is derived from an EMBL/GenBank/DDBJ whole genome shotgun (WGS) entry which is preliminary data.</text>
</comment>
<dbReference type="EC" id="3.1.3.1" evidence="1"/>
<organism evidence="4 5">
    <name type="scientific">Tegillarca granosa</name>
    <name type="common">Malaysian cockle</name>
    <name type="synonym">Anadara granosa</name>
    <dbReference type="NCBI Taxonomy" id="220873"/>
    <lineage>
        <taxon>Eukaryota</taxon>
        <taxon>Metazoa</taxon>
        <taxon>Spiralia</taxon>
        <taxon>Lophotrochozoa</taxon>
        <taxon>Mollusca</taxon>
        <taxon>Bivalvia</taxon>
        <taxon>Autobranchia</taxon>
        <taxon>Pteriomorphia</taxon>
        <taxon>Arcoida</taxon>
        <taxon>Arcoidea</taxon>
        <taxon>Arcidae</taxon>
        <taxon>Tegillarca</taxon>
    </lineage>
</organism>
<dbReference type="Pfam" id="PF00245">
    <property type="entry name" value="Alk_phosphatase"/>
    <property type="match status" value="1"/>
</dbReference>
<evidence type="ECO:0000313" key="5">
    <source>
        <dbReference type="Proteomes" id="UP001217089"/>
    </source>
</evidence>
<evidence type="ECO:0000256" key="2">
    <source>
        <dbReference type="ARBA" id="ARBA00022553"/>
    </source>
</evidence>
<dbReference type="InterPro" id="IPR017850">
    <property type="entry name" value="Alkaline_phosphatase_core_sf"/>
</dbReference>
<dbReference type="EMBL" id="JARBDR010000917">
    <property type="protein sequence ID" value="KAJ8302988.1"/>
    <property type="molecule type" value="Genomic_DNA"/>
</dbReference>